<dbReference type="InterPro" id="IPR003653">
    <property type="entry name" value="Peptidase_C48_C"/>
</dbReference>
<evidence type="ECO:0000259" key="6">
    <source>
        <dbReference type="PROSITE" id="PS50600"/>
    </source>
</evidence>
<feature type="region of interest" description="Disordered" evidence="5">
    <location>
        <begin position="34"/>
        <end position="68"/>
    </location>
</feature>
<dbReference type="GO" id="GO:0008234">
    <property type="term" value="F:cysteine-type peptidase activity"/>
    <property type="evidence" value="ECO:0007669"/>
    <property type="project" value="UniProtKB-KW"/>
</dbReference>
<dbReference type="PANTHER" id="PTHR12606:SF141">
    <property type="entry name" value="GH15225P-RELATED"/>
    <property type="match status" value="1"/>
</dbReference>
<organism evidence="7 8">
    <name type="scientific">Cuscuta epithymum</name>
    <dbReference type="NCBI Taxonomy" id="186058"/>
    <lineage>
        <taxon>Eukaryota</taxon>
        <taxon>Viridiplantae</taxon>
        <taxon>Streptophyta</taxon>
        <taxon>Embryophyta</taxon>
        <taxon>Tracheophyta</taxon>
        <taxon>Spermatophyta</taxon>
        <taxon>Magnoliopsida</taxon>
        <taxon>eudicotyledons</taxon>
        <taxon>Gunneridae</taxon>
        <taxon>Pentapetalae</taxon>
        <taxon>asterids</taxon>
        <taxon>lamiids</taxon>
        <taxon>Solanales</taxon>
        <taxon>Convolvulaceae</taxon>
        <taxon>Cuscuteae</taxon>
        <taxon>Cuscuta</taxon>
        <taxon>Cuscuta subgen. Cuscuta</taxon>
    </lineage>
</organism>
<evidence type="ECO:0000256" key="2">
    <source>
        <dbReference type="ARBA" id="ARBA00022670"/>
    </source>
</evidence>
<dbReference type="InterPro" id="IPR038765">
    <property type="entry name" value="Papain-like_cys_pep_sf"/>
</dbReference>
<dbReference type="SUPFAM" id="SSF54001">
    <property type="entry name" value="Cysteine proteinases"/>
    <property type="match status" value="1"/>
</dbReference>
<name>A0AAV0F0Q8_9ASTE</name>
<evidence type="ECO:0000313" key="7">
    <source>
        <dbReference type="EMBL" id="CAH9129022.1"/>
    </source>
</evidence>
<proteinExistence type="inferred from homology"/>
<gene>
    <name evidence="7" type="ORF">CEPIT_LOCUS29525</name>
</gene>
<dbReference type="Proteomes" id="UP001152523">
    <property type="component" value="Unassembled WGS sequence"/>
</dbReference>
<evidence type="ECO:0000313" key="8">
    <source>
        <dbReference type="Proteomes" id="UP001152523"/>
    </source>
</evidence>
<comment type="similarity">
    <text evidence="1">Belongs to the peptidase C48 family.</text>
</comment>
<dbReference type="EMBL" id="CAMAPF010000954">
    <property type="protein sequence ID" value="CAH9129022.1"/>
    <property type="molecule type" value="Genomic_DNA"/>
</dbReference>
<evidence type="ECO:0000256" key="1">
    <source>
        <dbReference type="ARBA" id="ARBA00005234"/>
    </source>
</evidence>
<accession>A0AAV0F0Q8</accession>
<evidence type="ECO:0000256" key="4">
    <source>
        <dbReference type="ARBA" id="ARBA00022807"/>
    </source>
</evidence>
<dbReference type="GO" id="GO:0006508">
    <property type="term" value="P:proteolysis"/>
    <property type="evidence" value="ECO:0007669"/>
    <property type="project" value="UniProtKB-KW"/>
</dbReference>
<dbReference type="Pfam" id="PF02902">
    <property type="entry name" value="Peptidase_C48"/>
    <property type="match status" value="1"/>
</dbReference>
<sequence length="349" mass="40622">MVNEGSVLRLYMNTLLCCDQVYTGDVTPLAVDGISKRQSKRPNRFTFSGPRKDKRRKRDKEKEQDIGDDVPHAIVGPFSLDPSEMPSAAMLEKTAELMHEGLLKNHQKSKDKKYKVGYDDLKIKRVKGGYGDGTIDRKSWYYAIYFPGNWLGDTHVELGMYFLRMKAEQYKLRQKFTTADPMFMPLVKQHYENHISNQMPVSESALNKNIMCTILGTRLDYALPWAEAEHVYMPLNTGNHWILLVLDIGKKCIRVYDSIVRREQTNIHLHHYLPSMQMYLPRLMDKLGVYNERTEGPIRDDFLQIHMVKECPQQNDSDSCGMFVLKMAEYLMMGKDVEYVRPEDINAYR</sequence>
<feature type="non-terminal residue" evidence="7">
    <location>
        <position position="349"/>
    </location>
</feature>
<keyword evidence="4" id="KW-0788">Thiol protease</keyword>
<dbReference type="PANTHER" id="PTHR12606">
    <property type="entry name" value="SENTRIN/SUMO-SPECIFIC PROTEASE"/>
    <property type="match status" value="1"/>
</dbReference>
<evidence type="ECO:0000256" key="3">
    <source>
        <dbReference type="ARBA" id="ARBA00022801"/>
    </source>
</evidence>
<keyword evidence="3" id="KW-0378">Hydrolase</keyword>
<dbReference type="Gene3D" id="3.40.395.10">
    <property type="entry name" value="Adenoviral Proteinase, Chain A"/>
    <property type="match status" value="1"/>
</dbReference>
<comment type="caution">
    <text evidence="7">The sequence shown here is derived from an EMBL/GenBank/DDBJ whole genome shotgun (WGS) entry which is preliminary data.</text>
</comment>
<protein>
    <recommendedName>
        <fullName evidence="6">Ubiquitin-like protease family profile domain-containing protein</fullName>
    </recommendedName>
</protein>
<feature type="domain" description="Ubiquitin-like protease family profile" evidence="6">
    <location>
        <begin position="114"/>
        <end position="331"/>
    </location>
</feature>
<keyword evidence="2" id="KW-0645">Protease</keyword>
<dbReference type="PROSITE" id="PS50600">
    <property type="entry name" value="ULP_PROTEASE"/>
    <property type="match status" value="1"/>
</dbReference>
<dbReference type="AlphaFoldDB" id="A0AAV0F0Q8"/>
<reference evidence="7" key="1">
    <citation type="submission" date="2022-07" db="EMBL/GenBank/DDBJ databases">
        <authorList>
            <person name="Macas J."/>
            <person name="Novak P."/>
            <person name="Neumann P."/>
        </authorList>
    </citation>
    <scope>NUCLEOTIDE SEQUENCE</scope>
</reference>
<keyword evidence="8" id="KW-1185">Reference proteome</keyword>
<evidence type="ECO:0000256" key="5">
    <source>
        <dbReference type="SAM" id="MobiDB-lite"/>
    </source>
</evidence>